<evidence type="ECO:0000256" key="4">
    <source>
        <dbReference type="ARBA" id="ARBA00022475"/>
    </source>
</evidence>
<keyword evidence="7" id="KW-0653">Protein transport</keyword>
<feature type="signal peptide" evidence="10">
    <location>
        <begin position="1"/>
        <end position="19"/>
    </location>
</feature>
<gene>
    <name evidence="12" type="ORF">BZG01_20400</name>
</gene>
<dbReference type="GO" id="GO:0055085">
    <property type="term" value="P:transmembrane transport"/>
    <property type="evidence" value="ECO:0007669"/>
    <property type="project" value="InterPro"/>
</dbReference>
<dbReference type="GO" id="GO:0015031">
    <property type="term" value="P:protein transport"/>
    <property type="evidence" value="ECO:0007669"/>
    <property type="project" value="UniProtKB-KW"/>
</dbReference>
<dbReference type="EMBL" id="MVDE01000053">
    <property type="protein sequence ID" value="PKQ60829.1"/>
    <property type="molecule type" value="Genomic_DNA"/>
</dbReference>
<keyword evidence="4" id="KW-1003">Cell membrane</keyword>
<evidence type="ECO:0000256" key="8">
    <source>
        <dbReference type="ARBA" id="ARBA00022989"/>
    </source>
</evidence>
<proteinExistence type="inferred from homology"/>
<feature type="domain" description="TonB C-terminal" evidence="11">
    <location>
        <begin position="178"/>
        <end position="268"/>
    </location>
</feature>
<evidence type="ECO:0000256" key="3">
    <source>
        <dbReference type="ARBA" id="ARBA00022448"/>
    </source>
</evidence>
<dbReference type="AlphaFoldDB" id="A0A2N3HS12"/>
<dbReference type="GO" id="GO:0031992">
    <property type="term" value="F:energy transducer activity"/>
    <property type="evidence" value="ECO:0007669"/>
    <property type="project" value="TreeGrafter"/>
</dbReference>
<evidence type="ECO:0000256" key="5">
    <source>
        <dbReference type="ARBA" id="ARBA00022519"/>
    </source>
</evidence>
<dbReference type="PANTHER" id="PTHR33446">
    <property type="entry name" value="PROTEIN TONB-RELATED"/>
    <property type="match status" value="1"/>
</dbReference>
<evidence type="ECO:0000256" key="1">
    <source>
        <dbReference type="ARBA" id="ARBA00004383"/>
    </source>
</evidence>
<evidence type="ECO:0000256" key="7">
    <source>
        <dbReference type="ARBA" id="ARBA00022927"/>
    </source>
</evidence>
<dbReference type="PANTHER" id="PTHR33446:SF2">
    <property type="entry name" value="PROTEIN TONB"/>
    <property type="match status" value="1"/>
</dbReference>
<sequence>MKNILTILILFIGAQCALAQQDTIVYYKKHVPQATPEGADYQYIVRQKNKKTSVVQKCAFKDGKWKVTQTETIKLKKPNTYYVDGGKYQYQRKFETIPGGYQVEDYDHKRKFSQKGIATNLFPLLKHGQWMTYTDGILTGVDSYKLGVLTKSYITDGENHFWPNNSYANADTLAQYKDQPSDLQNDIAKFVEYPKACSKNGIGGRVLILFAVSEQGEPSDIHIFRGVEPNLNQAAAKAVQKCTGWKPAIKNGKPVKVYMIVPINFKLK</sequence>
<keyword evidence="5" id="KW-0997">Cell inner membrane</keyword>
<keyword evidence="3" id="KW-0813">Transport</keyword>
<comment type="caution">
    <text evidence="12">The sequence shown here is derived from an EMBL/GenBank/DDBJ whole genome shotgun (WGS) entry which is preliminary data.</text>
</comment>
<organism evidence="12 13">
    <name type="scientific">Labilibaculum manganireducens</name>
    <dbReference type="NCBI Taxonomy" id="1940525"/>
    <lineage>
        <taxon>Bacteria</taxon>
        <taxon>Pseudomonadati</taxon>
        <taxon>Bacteroidota</taxon>
        <taxon>Bacteroidia</taxon>
        <taxon>Marinilabiliales</taxon>
        <taxon>Marinifilaceae</taxon>
        <taxon>Labilibaculum</taxon>
    </lineage>
</organism>
<keyword evidence="8" id="KW-1133">Transmembrane helix</keyword>
<dbReference type="GO" id="GO:0098797">
    <property type="term" value="C:plasma membrane protein complex"/>
    <property type="evidence" value="ECO:0007669"/>
    <property type="project" value="TreeGrafter"/>
</dbReference>
<dbReference type="Pfam" id="PF03544">
    <property type="entry name" value="TonB_C"/>
    <property type="match status" value="1"/>
</dbReference>
<dbReference type="InterPro" id="IPR037682">
    <property type="entry name" value="TonB_C"/>
</dbReference>
<dbReference type="SUPFAM" id="SSF74653">
    <property type="entry name" value="TolA/TonB C-terminal domain"/>
    <property type="match status" value="1"/>
</dbReference>
<evidence type="ECO:0000256" key="10">
    <source>
        <dbReference type="SAM" id="SignalP"/>
    </source>
</evidence>
<comment type="similarity">
    <text evidence="2">Belongs to the TonB family.</text>
</comment>
<dbReference type="InterPro" id="IPR051045">
    <property type="entry name" value="TonB-dependent_transducer"/>
</dbReference>
<evidence type="ECO:0000256" key="9">
    <source>
        <dbReference type="ARBA" id="ARBA00023136"/>
    </source>
</evidence>
<evidence type="ECO:0000256" key="2">
    <source>
        <dbReference type="ARBA" id="ARBA00006555"/>
    </source>
</evidence>
<evidence type="ECO:0000313" key="13">
    <source>
        <dbReference type="Proteomes" id="UP000233618"/>
    </source>
</evidence>
<protein>
    <recommendedName>
        <fullName evidence="11">TonB C-terminal domain-containing protein</fullName>
    </recommendedName>
</protein>
<evidence type="ECO:0000256" key="6">
    <source>
        <dbReference type="ARBA" id="ARBA00022692"/>
    </source>
</evidence>
<dbReference type="PROSITE" id="PS52015">
    <property type="entry name" value="TONB_CTD"/>
    <property type="match status" value="1"/>
</dbReference>
<keyword evidence="13" id="KW-1185">Reference proteome</keyword>
<evidence type="ECO:0000259" key="11">
    <source>
        <dbReference type="PROSITE" id="PS52015"/>
    </source>
</evidence>
<comment type="subcellular location">
    <subcellularLocation>
        <location evidence="1">Cell inner membrane</location>
        <topology evidence="1">Single-pass membrane protein</topology>
        <orientation evidence="1">Periplasmic side</orientation>
    </subcellularLocation>
</comment>
<accession>A0A2N3HS12</accession>
<evidence type="ECO:0000313" key="12">
    <source>
        <dbReference type="EMBL" id="PKQ60829.1"/>
    </source>
</evidence>
<dbReference type="NCBIfam" id="TIGR01352">
    <property type="entry name" value="tonB_Cterm"/>
    <property type="match status" value="1"/>
</dbReference>
<feature type="chain" id="PRO_5014768682" description="TonB C-terminal domain-containing protein" evidence="10">
    <location>
        <begin position="20"/>
        <end position="268"/>
    </location>
</feature>
<name>A0A2N3HS12_9BACT</name>
<dbReference type="Proteomes" id="UP000233618">
    <property type="component" value="Unassembled WGS sequence"/>
</dbReference>
<dbReference type="RefSeq" id="WP_101311705.1">
    <property type="nucleotide sequence ID" value="NZ_MVDE01000053.1"/>
</dbReference>
<dbReference type="InterPro" id="IPR006260">
    <property type="entry name" value="TonB/TolA_C"/>
</dbReference>
<dbReference type="Gene3D" id="3.30.1150.10">
    <property type="match status" value="1"/>
</dbReference>
<keyword evidence="6" id="KW-0812">Transmembrane</keyword>
<reference evidence="12 13" key="1">
    <citation type="journal article" date="2017" name="Front. Microbiol.">
        <title>Labilibaculum manganireducens gen. nov., sp. nov. and Labilibaculum filiforme sp. nov., Novel Bacteroidetes Isolated from Subsurface Sediments of the Baltic Sea.</title>
        <authorList>
            <person name="Vandieken V."/>
            <person name="Marshall I.P."/>
            <person name="Niemann H."/>
            <person name="Engelen B."/>
            <person name="Cypionka H."/>
        </authorList>
    </citation>
    <scope>NUCLEOTIDE SEQUENCE [LARGE SCALE GENOMIC DNA]</scope>
    <source>
        <strain evidence="12 13">59.10-2M</strain>
    </source>
</reference>
<keyword evidence="9" id="KW-0472">Membrane</keyword>
<keyword evidence="10" id="KW-0732">Signal</keyword>